<sequence length="212" mass="23905">TAQCEALGDDETCDIIIFPMLAIGRGVNIVFTKGDRKLDAAIGTIYFLTRPHPTTDDTQLLYSLAGKATQEFDSRVFTEAEDLPAISNAWKQSRKQLWKTANRLLREPLMASRLGEDLFKPFTANQMVGILQTIGRGMRNGCPVQVYFVDAAWAIKSTENKPDSGRDSMLVQMRIILEECVKHPDSVIREIYQELYGAFLDPMRRIEGVVYP</sequence>
<reference evidence="1 2" key="1">
    <citation type="journal article" date="2020" name="Harmful Algae">
        <title>Molecular and morphological characterization of a novel dihydroanatoxin-a producing Microcoleus species (cyanobacteria) from the Russian River, California, USA.</title>
        <authorList>
            <person name="Conklin K.Y."/>
            <person name="Stancheva R."/>
            <person name="Otten T.G."/>
            <person name="Fadness R."/>
            <person name="Boyer G.L."/>
            <person name="Read B."/>
            <person name="Zhang X."/>
            <person name="Sheath R.G."/>
        </authorList>
    </citation>
    <scope>NUCLEOTIDE SEQUENCE [LARGE SCALE GENOMIC DNA]</scope>
    <source>
        <strain evidence="1 2">PTRS2</strain>
    </source>
</reference>
<feature type="non-terminal residue" evidence="1">
    <location>
        <position position="212"/>
    </location>
</feature>
<protein>
    <submittedName>
        <fullName evidence="1">Uncharacterized protein</fullName>
    </submittedName>
</protein>
<feature type="non-terminal residue" evidence="1">
    <location>
        <position position="1"/>
    </location>
</feature>
<proteinExistence type="predicted"/>
<evidence type="ECO:0000313" key="1">
    <source>
        <dbReference type="EMBL" id="MEK0189331.1"/>
    </source>
</evidence>
<keyword evidence="2" id="KW-1185">Reference proteome</keyword>
<accession>A0ABU8YYW3</accession>
<organism evidence="1 2">
    <name type="scientific">Microcoleus anatoxicus PTRS2</name>
    <dbReference type="NCBI Taxonomy" id="2705321"/>
    <lineage>
        <taxon>Bacteria</taxon>
        <taxon>Bacillati</taxon>
        <taxon>Cyanobacteriota</taxon>
        <taxon>Cyanophyceae</taxon>
        <taxon>Oscillatoriophycideae</taxon>
        <taxon>Oscillatoriales</taxon>
        <taxon>Microcoleaceae</taxon>
        <taxon>Microcoleus</taxon>
        <taxon>Microcoleus anatoxicus</taxon>
    </lineage>
</organism>
<gene>
    <name evidence="1" type="ORF">WMG39_31470</name>
</gene>
<evidence type="ECO:0000313" key="2">
    <source>
        <dbReference type="Proteomes" id="UP001384579"/>
    </source>
</evidence>
<comment type="caution">
    <text evidence="1">The sequence shown here is derived from an EMBL/GenBank/DDBJ whole genome shotgun (WGS) entry which is preliminary data.</text>
</comment>
<dbReference type="EMBL" id="JBBLXS010001140">
    <property type="protein sequence ID" value="MEK0189331.1"/>
    <property type="molecule type" value="Genomic_DNA"/>
</dbReference>
<dbReference type="Proteomes" id="UP001384579">
    <property type="component" value="Unassembled WGS sequence"/>
</dbReference>
<name>A0ABU8YYW3_9CYAN</name>